<organism evidence="3 4">
    <name type="scientific">Mariniradius sediminis</name>
    <dbReference type="NCBI Taxonomy" id="2909237"/>
    <lineage>
        <taxon>Bacteria</taxon>
        <taxon>Pseudomonadati</taxon>
        <taxon>Bacteroidota</taxon>
        <taxon>Cytophagia</taxon>
        <taxon>Cytophagales</taxon>
        <taxon>Cyclobacteriaceae</taxon>
        <taxon>Mariniradius</taxon>
    </lineage>
</organism>
<dbReference type="Pfam" id="PF01041">
    <property type="entry name" value="DegT_DnrJ_EryC1"/>
    <property type="match status" value="1"/>
</dbReference>
<dbReference type="InterPro" id="IPR015421">
    <property type="entry name" value="PyrdxlP-dep_Trfase_major"/>
</dbReference>
<dbReference type="InterPro" id="IPR015422">
    <property type="entry name" value="PyrdxlP-dep_Trfase_small"/>
</dbReference>
<dbReference type="CDD" id="cd00616">
    <property type="entry name" value="AHBA_syn"/>
    <property type="match status" value="1"/>
</dbReference>
<dbReference type="Gene3D" id="3.90.1150.10">
    <property type="entry name" value="Aspartate Aminotransferase, domain 1"/>
    <property type="match status" value="1"/>
</dbReference>
<evidence type="ECO:0000256" key="1">
    <source>
        <dbReference type="ARBA" id="ARBA00037999"/>
    </source>
</evidence>
<evidence type="ECO:0000256" key="2">
    <source>
        <dbReference type="RuleBase" id="RU004508"/>
    </source>
</evidence>
<keyword evidence="3" id="KW-0808">Transferase</keyword>
<accession>A0ABS9BYT2</accession>
<dbReference type="EMBL" id="JAKEVZ010000013">
    <property type="protein sequence ID" value="MCF1752607.1"/>
    <property type="molecule type" value="Genomic_DNA"/>
</dbReference>
<dbReference type="RefSeq" id="WP_234862474.1">
    <property type="nucleotide sequence ID" value="NZ_JAKEVZ010000013.1"/>
</dbReference>
<dbReference type="PIRSF" id="PIRSF000390">
    <property type="entry name" value="PLP_StrS"/>
    <property type="match status" value="1"/>
</dbReference>
<protein>
    <submittedName>
        <fullName evidence="3">DegT/DnrJ/EryC1/StrS family aminotransferase</fullName>
    </submittedName>
</protein>
<evidence type="ECO:0000313" key="4">
    <source>
        <dbReference type="Proteomes" id="UP001201449"/>
    </source>
</evidence>
<comment type="similarity">
    <text evidence="1 2">Belongs to the DegT/DnrJ/EryC1 family.</text>
</comment>
<keyword evidence="4" id="KW-1185">Reference proteome</keyword>
<reference evidence="3 4" key="1">
    <citation type="submission" date="2022-01" db="EMBL/GenBank/DDBJ databases">
        <title>Mariniradius saccharolyticus sp. nov., isolated from sediment of a river.</title>
        <authorList>
            <person name="Liu H."/>
        </authorList>
    </citation>
    <scope>NUCLEOTIDE SEQUENCE [LARGE SCALE GENOMIC DNA]</scope>
    <source>
        <strain evidence="3 4">RY-2</strain>
    </source>
</reference>
<dbReference type="SUPFAM" id="SSF53383">
    <property type="entry name" value="PLP-dependent transferases"/>
    <property type="match status" value="1"/>
</dbReference>
<dbReference type="PANTHER" id="PTHR30244">
    <property type="entry name" value="TRANSAMINASE"/>
    <property type="match status" value="1"/>
</dbReference>
<sequence length="377" mass="42018">MMSKKILLSPPIFNGNEQSFIASAFSVPHISTYGDFLDRFEFGLMDFSNGCHVAVTNSGTSALHLAMRLIGIKPGDEVICQSFTFCASANPICYQGALPVFVDSEFETWNMDPVLLEEAIIQRLKKGKKPKAIVVVDLYGMPAKFDQILSLADKYQIPVIEDAAEALGSKYKEKFCSSFGAFGVFSFNGNKIITTGSGGCLVSSDSEAIKKAKYLALQAKDNVHFYRHQEIGYNYCMSNLSAAVGLGQLEKLEEKVRSRRKIFERYVQMFSDFEGIDLLAEPEGVRSNRWLSTITIDKAVTGFDHEDVRQALAAQQIESRYLWNPLHLQPIFKGYPYFGGNVAESLFNRGLCLPSGEMLSELDQERIVGIIKSLRKV</sequence>
<dbReference type="InterPro" id="IPR000653">
    <property type="entry name" value="DegT/StrS_aminotransferase"/>
</dbReference>
<dbReference type="Gene3D" id="3.40.640.10">
    <property type="entry name" value="Type I PLP-dependent aspartate aminotransferase-like (Major domain)"/>
    <property type="match status" value="1"/>
</dbReference>
<keyword evidence="2" id="KW-0663">Pyridoxal phosphate</keyword>
<evidence type="ECO:0000313" key="3">
    <source>
        <dbReference type="EMBL" id="MCF1752607.1"/>
    </source>
</evidence>
<dbReference type="Proteomes" id="UP001201449">
    <property type="component" value="Unassembled WGS sequence"/>
</dbReference>
<comment type="caution">
    <text evidence="3">The sequence shown here is derived from an EMBL/GenBank/DDBJ whole genome shotgun (WGS) entry which is preliminary data.</text>
</comment>
<dbReference type="PANTHER" id="PTHR30244:SF34">
    <property type="entry name" value="DTDP-4-AMINO-4,6-DIDEOXYGALACTOSE TRANSAMINASE"/>
    <property type="match status" value="1"/>
</dbReference>
<dbReference type="GO" id="GO:0008483">
    <property type="term" value="F:transaminase activity"/>
    <property type="evidence" value="ECO:0007669"/>
    <property type="project" value="UniProtKB-KW"/>
</dbReference>
<gene>
    <name evidence="3" type="ORF">L0U89_16220</name>
</gene>
<name>A0ABS9BYT2_9BACT</name>
<dbReference type="InterPro" id="IPR015424">
    <property type="entry name" value="PyrdxlP-dep_Trfase"/>
</dbReference>
<proteinExistence type="inferred from homology"/>
<keyword evidence="3" id="KW-0032">Aminotransferase</keyword>